<dbReference type="InterPro" id="IPR036047">
    <property type="entry name" value="F-box-like_dom_sf"/>
</dbReference>
<dbReference type="Gene3D" id="3.80.10.10">
    <property type="entry name" value="Ribonuclease Inhibitor"/>
    <property type="match status" value="2"/>
</dbReference>
<dbReference type="InterPro" id="IPR032675">
    <property type="entry name" value="LRR_dom_sf"/>
</dbReference>
<keyword evidence="2" id="KW-1185">Reference proteome</keyword>
<proteinExistence type="predicted"/>
<evidence type="ECO:0000313" key="2">
    <source>
        <dbReference type="Proteomes" id="UP000077051"/>
    </source>
</evidence>
<dbReference type="VEuPathDB" id="FungiDB:MUCCIDRAFT_116333"/>
<dbReference type="PANTHER" id="PTHR38926">
    <property type="entry name" value="F-BOX DOMAIN CONTAINING PROTEIN, EXPRESSED"/>
    <property type="match status" value="1"/>
</dbReference>
<dbReference type="SUPFAM" id="SSF81383">
    <property type="entry name" value="F-box domain"/>
    <property type="match status" value="1"/>
</dbReference>
<evidence type="ECO:0000313" key="1">
    <source>
        <dbReference type="EMBL" id="OAC97557.1"/>
    </source>
</evidence>
<dbReference type="SUPFAM" id="SSF52058">
    <property type="entry name" value="L domain-like"/>
    <property type="match status" value="1"/>
</dbReference>
<dbReference type="EMBL" id="AMYB01000016">
    <property type="protein sequence ID" value="OAC97557.1"/>
    <property type="molecule type" value="Genomic_DNA"/>
</dbReference>
<organism evidence="1 2">
    <name type="scientific">Mucor lusitanicus CBS 277.49</name>
    <dbReference type="NCBI Taxonomy" id="747725"/>
    <lineage>
        <taxon>Eukaryota</taxon>
        <taxon>Fungi</taxon>
        <taxon>Fungi incertae sedis</taxon>
        <taxon>Mucoromycota</taxon>
        <taxon>Mucoromycotina</taxon>
        <taxon>Mucoromycetes</taxon>
        <taxon>Mucorales</taxon>
        <taxon>Mucorineae</taxon>
        <taxon>Mucoraceae</taxon>
        <taxon>Mucor</taxon>
    </lineage>
</organism>
<dbReference type="AlphaFoldDB" id="A0A168GCU4"/>
<name>A0A168GCU4_MUCCL</name>
<dbReference type="PANTHER" id="PTHR38926:SF5">
    <property type="entry name" value="F-BOX AND LEUCINE-RICH REPEAT PROTEIN 6"/>
    <property type="match status" value="1"/>
</dbReference>
<dbReference type="OrthoDB" id="2234898at2759"/>
<protein>
    <recommendedName>
        <fullName evidence="3">F-box domain-containing protein</fullName>
    </recommendedName>
</protein>
<reference evidence="1 2" key="1">
    <citation type="submission" date="2015-06" db="EMBL/GenBank/DDBJ databases">
        <title>Expansion of signal transduction pathways in fungi by whole-genome duplication.</title>
        <authorList>
            <consortium name="DOE Joint Genome Institute"/>
            <person name="Corrochano L.M."/>
            <person name="Kuo A."/>
            <person name="Marcet-Houben M."/>
            <person name="Polaino S."/>
            <person name="Salamov A."/>
            <person name="Villalobos J.M."/>
            <person name="Alvarez M.I."/>
            <person name="Avalos J."/>
            <person name="Benito E.P."/>
            <person name="Benoit I."/>
            <person name="Burger G."/>
            <person name="Camino L.P."/>
            <person name="Canovas D."/>
            <person name="Cerda-Olmedo E."/>
            <person name="Cheng J.-F."/>
            <person name="Dominguez A."/>
            <person name="Elias M."/>
            <person name="Eslava A.P."/>
            <person name="Glaser F."/>
            <person name="Grimwood J."/>
            <person name="Gutierrez G."/>
            <person name="Heitman J."/>
            <person name="Henrissat B."/>
            <person name="Iturriaga E.A."/>
            <person name="Lang B.F."/>
            <person name="Lavin J.L."/>
            <person name="Lee S."/>
            <person name="Li W."/>
            <person name="Lindquist E."/>
            <person name="Lopez-Garcia S."/>
            <person name="Luque E.M."/>
            <person name="Marcos A.T."/>
            <person name="Martin J."/>
            <person name="Mccluskey K."/>
            <person name="Medina H.R."/>
            <person name="Miralles-Duran A."/>
            <person name="Miyazaki A."/>
            <person name="Munoz-Torres E."/>
            <person name="Oguiza J.A."/>
            <person name="Ohm R."/>
            <person name="Olmedo M."/>
            <person name="Orejas M."/>
            <person name="Ortiz-Castellanos L."/>
            <person name="Pisabarro A.G."/>
            <person name="Rodriguez-Romero J."/>
            <person name="Ruiz-Herrera J."/>
            <person name="Ruiz-Vazquez R."/>
            <person name="Sanz C."/>
            <person name="Schackwitz W."/>
            <person name="Schmutz J."/>
            <person name="Shahriari M."/>
            <person name="Shelest E."/>
            <person name="Silva-Franco F."/>
            <person name="Soanes D."/>
            <person name="Syed K."/>
            <person name="Tagua V.G."/>
            <person name="Talbot N.J."/>
            <person name="Thon M."/>
            <person name="De Vries R.P."/>
            <person name="Wiebenga A."/>
            <person name="Yadav J.S."/>
            <person name="Braun E.L."/>
            <person name="Baker S."/>
            <person name="Garre V."/>
            <person name="Horwitz B."/>
            <person name="Torres-Martinez S."/>
            <person name="Idnurm A."/>
            <person name="Herrera-Estrella A."/>
            <person name="Gabaldon T."/>
            <person name="Grigoriev I.V."/>
        </authorList>
    </citation>
    <scope>NUCLEOTIDE SEQUENCE [LARGE SCALE GENOMIC DNA]</scope>
    <source>
        <strain evidence="1 2">CBS 277.49</strain>
    </source>
</reference>
<comment type="caution">
    <text evidence="1">The sequence shown here is derived from an EMBL/GenBank/DDBJ whole genome shotgun (WGS) entry which is preliminary data.</text>
</comment>
<dbReference type="Gene3D" id="3.40.50.300">
    <property type="entry name" value="P-loop containing nucleotide triphosphate hydrolases"/>
    <property type="match status" value="1"/>
</dbReference>
<evidence type="ECO:0008006" key="3">
    <source>
        <dbReference type="Google" id="ProtNLM"/>
    </source>
</evidence>
<dbReference type="Proteomes" id="UP000077051">
    <property type="component" value="Unassembled WGS sequence"/>
</dbReference>
<accession>A0A168GCU4</accession>
<gene>
    <name evidence="1" type="ORF">MUCCIDRAFT_116333</name>
</gene>
<sequence length="707" mass="80741">MNRKQLQYDYYPLEIFDNVAYYLTTRQKGICQSVCRSWRKLFTPSQYRHIHVRGRRQFSQFYQSLEPGFVGHYVKRLSVNDVYMTAHELNALPMLCPNLIALSFNGKSMDQSAPQQEHASFAPWSHLRRLTELQDLTVTNYLLKCPSSPLSSLTHLSIRFSNDKEAAAAMKSDFLASLHKAADLISLSLDSVTLSLPEMETIHQACPHLQKLRLVNAQLEPIGDTAEEKRAVATYLCRPAKCMRTFEYQNGGDLYDNYEWLYYFANKYLYMENLELWCEYSVDTPHRVPPGAADLEERYGALARLGMVCRCLQSAKFLNITMNYWFLEALDSVGTRLETIALGDMTDNTIDLLQYLGESRQNVSSLTLWGWPSLCIQETMEETIAMIGQCSERLGSLVFSMRFSGIKNSPVPIDMLLKYCPKLSYLKLDGTQAALLSSIDVARDALVSSPSLFVRPKLRHLVLENGSFLNQLFEYLSIRCPNLCKLQVGSCALIGECSQMEVKINMPHHSFDMISISHVRPPTRYHHNTVPGDIRLFDVSVFDATTTTKKKQSVHKLFELTDYEKYADSLTFHYEQKPQETNRPTKYTLHSNPDDRPAGPFVSIQCQGNQDTLQGLNILFVAVEHCSQVELHVHLMTLFNSRRLARIVYNEVHLAITSADWRGSMAHLHALRSVPVPIVLLSTTVPPSMENELRVKFASQFLTIREF</sequence>
<dbReference type="InterPro" id="IPR027417">
    <property type="entry name" value="P-loop_NTPase"/>
</dbReference>